<keyword evidence="2" id="KW-0812">Transmembrane</keyword>
<feature type="transmembrane region" description="Helical" evidence="2">
    <location>
        <begin position="301"/>
        <end position="321"/>
    </location>
</feature>
<gene>
    <name evidence="3" type="ORF">U4I38_20510</name>
</gene>
<reference evidence="3" key="1">
    <citation type="submission" date="2023-12" db="EMBL/GenBank/DDBJ databases">
        <title>'Antibacterial potential of Stenotrophomonas maltophilia cystic fibrosis isolates' (manuscript under preparation).</title>
        <authorList>
            <person name="Crisan C.V."/>
            <person name="Pettis M."/>
            <person name="Goldberg J.B."/>
        </authorList>
    </citation>
    <scope>NUCLEOTIDE SEQUENCE</scope>
    <source>
        <strain evidence="3">CCV129</strain>
    </source>
</reference>
<evidence type="ECO:0000313" key="3">
    <source>
        <dbReference type="EMBL" id="MDZ5766857.1"/>
    </source>
</evidence>
<feature type="transmembrane region" description="Helical" evidence="2">
    <location>
        <begin position="269"/>
        <end position="289"/>
    </location>
</feature>
<evidence type="ECO:0008006" key="5">
    <source>
        <dbReference type="Google" id="ProtNLM"/>
    </source>
</evidence>
<evidence type="ECO:0000256" key="1">
    <source>
        <dbReference type="SAM" id="Coils"/>
    </source>
</evidence>
<sequence>MATKNLKDHAITASLNILLELLSDKSLQDPKVASDEAAQFNRDKLLNVVRSLRTLVNQSSATMVSESALNQMNLNLQLPISELTSFVSNRNVGHLANAVSYIDQNVLNYAWAFYPRASPASKAEVAEVLDAVQEKSRETFGILDEQKNELAEQIGQLIKQIEAQKNRLDEIQDASTKSKAEMTAALANLETVFNKDQTKRDTEYAEFLQQVRGDFSTAKTDFFSNAEAVLSALEGHKSDAARIVQVVGDIGVTGNYQAIANKETSQANLWRWITIGLFTCGLAMAGITFNKFYHEPVTPTNTLAIAVRLLYALAIAAPAFYTARESARHRTNADRARQTELELASLGPFIELLQDQDKDEIRKSLISTYFGRPVDPHEIRTILDPGKKTDG</sequence>
<dbReference type="EMBL" id="JAXRVB010000041">
    <property type="protein sequence ID" value="MDZ5766857.1"/>
    <property type="molecule type" value="Genomic_DNA"/>
</dbReference>
<comment type="caution">
    <text evidence="3">The sequence shown here is derived from an EMBL/GenBank/DDBJ whole genome shotgun (WGS) entry which is preliminary data.</text>
</comment>
<keyword evidence="2" id="KW-1133">Transmembrane helix</keyword>
<proteinExistence type="predicted"/>
<organism evidence="3 4">
    <name type="scientific">Stenotrophomonas maltophilia</name>
    <name type="common">Pseudomonas maltophilia</name>
    <name type="synonym">Xanthomonas maltophilia</name>
    <dbReference type="NCBI Taxonomy" id="40324"/>
    <lineage>
        <taxon>Bacteria</taxon>
        <taxon>Pseudomonadati</taxon>
        <taxon>Pseudomonadota</taxon>
        <taxon>Gammaproteobacteria</taxon>
        <taxon>Lysobacterales</taxon>
        <taxon>Lysobacteraceae</taxon>
        <taxon>Stenotrophomonas</taxon>
        <taxon>Stenotrophomonas maltophilia group</taxon>
    </lineage>
</organism>
<evidence type="ECO:0000313" key="4">
    <source>
        <dbReference type="Proteomes" id="UP001288387"/>
    </source>
</evidence>
<protein>
    <recommendedName>
        <fullName evidence="5">Transmembrane protein</fullName>
    </recommendedName>
</protein>
<feature type="coiled-coil region" evidence="1">
    <location>
        <begin position="147"/>
        <end position="181"/>
    </location>
</feature>
<dbReference type="AlphaFoldDB" id="A0AAJ2TPA0"/>
<keyword evidence="1" id="KW-0175">Coiled coil</keyword>
<dbReference type="RefSeq" id="WP_197586552.1">
    <property type="nucleotide sequence ID" value="NZ_JARPOH010000001.1"/>
</dbReference>
<evidence type="ECO:0000256" key="2">
    <source>
        <dbReference type="SAM" id="Phobius"/>
    </source>
</evidence>
<keyword evidence="2" id="KW-0472">Membrane</keyword>
<name>A0AAJ2TPA0_STEMA</name>
<accession>A0AAJ2TPA0</accession>
<dbReference type="Proteomes" id="UP001288387">
    <property type="component" value="Unassembled WGS sequence"/>
</dbReference>